<feature type="region of interest" description="Disordered" evidence="1">
    <location>
        <begin position="1"/>
        <end position="64"/>
    </location>
</feature>
<dbReference type="AlphaFoldDB" id="A0ABD1Y2W0"/>
<feature type="compositionally biased region" description="Basic and acidic residues" evidence="1">
    <location>
        <begin position="22"/>
        <end position="31"/>
    </location>
</feature>
<feature type="compositionally biased region" description="Acidic residues" evidence="1">
    <location>
        <begin position="1"/>
        <end position="21"/>
    </location>
</feature>
<accession>A0ABD1Y2W0</accession>
<proteinExistence type="predicted"/>
<protein>
    <submittedName>
        <fullName evidence="2">Uncharacterized protein</fullName>
    </submittedName>
</protein>
<dbReference type="EMBL" id="JBHFFA010000006">
    <property type="protein sequence ID" value="KAL2621090.1"/>
    <property type="molecule type" value="Genomic_DNA"/>
</dbReference>
<evidence type="ECO:0000256" key="1">
    <source>
        <dbReference type="SAM" id="MobiDB-lite"/>
    </source>
</evidence>
<organism evidence="2 3">
    <name type="scientific">Riccia fluitans</name>
    <dbReference type="NCBI Taxonomy" id="41844"/>
    <lineage>
        <taxon>Eukaryota</taxon>
        <taxon>Viridiplantae</taxon>
        <taxon>Streptophyta</taxon>
        <taxon>Embryophyta</taxon>
        <taxon>Marchantiophyta</taxon>
        <taxon>Marchantiopsida</taxon>
        <taxon>Marchantiidae</taxon>
        <taxon>Marchantiales</taxon>
        <taxon>Ricciaceae</taxon>
        <taxon>Riccia</taxon>
    </lineage>
</organism>
<evidence type="ECO:0000313" key="2">
    <source>
        <dbReference type="EMBL" id="KAL2621090.1"/>
    </source>
</evidence>
<sequence length="82" mass="9105">MADDTMEELQQQEEDPEEEKYESDQRLKDATPRAFLTGNKAADQQQQRGPANLPANPPGLSAPSPLVLRKAIMLSPLFLVLD</sequence>
<keyword evidence="3" id="KW-1185">Reference proteome</keyword>
<dbReference type="Proteomes" id="UP001605036">
    <property type="component" value="Unassembled WGS sequence"/>
</dbReference>
<gene>
    <name evidence="2" type="ORF">R1flu_001295</name>
</gene>
<name>A0ABD1Y2W0_9MARC</name>
<evidence type="ECO:0000313" key="3">
    <source>
        <dbReference type="Proteomes" id="UP001605036"/>
    </source>
</evidence>
<reference evidence="2 3" key="1">
    <citation type="submission" date="2024-09" db="EMBL/GenBank/DDBJ databases">
        <title>Chromosome-scale assembly of Riccia fluitans.</title>
        <authorList>
            <person name="Paukszto L."/>
            <person name="Sawicki J."/>
            <person name="Karawczyk K."/>
            <person name="Piernik-Szablinska J."/>
            <person name="Szczecinska M."/>
            <person name="Mazdziarz M."/>
        </authorList>
    </citation>
    <scope>NUCLEOTIDE SEQUENCE [LARGE SCALE GENOMIC DNA]</scope>
    <source>
        <strain evidence="2">Rf_01</strain>
        <tissue evidence="2">Aerial parts of the thallus</tissue>
    </source>
</reference>
<comment type="caution">
    <text evidence="2">The sequence shown here is derived from an EMBL/GenBank/DDBJ whole genome shotgun (WGS) entry which is preliminary data.</text>
</comment>